<sequence>MSENSKIEWTDHTFNPWEGCQQVGPGCDHCYTETRNARFAGGIAINWGPGAPRRRTSAANWRKPLAWNAAHPEFSAAHGRRQRVFCASLADVFDNAVDLLWRRDLFRLIADTPNLDWLLLTKRIGNVSTMLRHIGVERLPENVWLGATIVNQEEANRDIPKLLSVPARVRFLSMEPLLGPVDLTRLPHGDESDLDVLRGQVVYTSQHFAVPPDPLGKLISWVIVGGESGPGARPMHPGWARSLRDQCEEAGVPFLFKQWGEWRLMSADEQRANPASVTRGHVSSWPDGTLGRGDFGSNGGYGKPLFLMGKKAAGRLLGGRTHDEFPEGR</sequence>
<gene>
    <name evidence="1" type="ORF">FSB64_21970</name>
</gene>
<dbReference type="InterPro" id="IPR011101">
    <property type="entry name" value="DUF5131"/>
</dbReference>
<name>A0ABX2NPJ5_9BURK</name>
<dbReference type="RefSeq" id="WP_176367846.1">
    <property type="nucleotide sequence ID" value="NZ_VOMC01000023.1"/>
</dbReference>
<proteinExistence type="predicted"/>
<dbReference type="EMBL" id="VOMC01000023">
    <property type="protein sequence ID" value="NVI06386.1"/>
    <property type="molecule type" value="Genomic_DNA"/>
</dbReference>
<reference evidence="1 2" key="1">
    <citation type="submission" date="2019-08" db="EMBL/GenBank/DDBJ databases">
        <title>Paraburkholderia simonii sp. nov. and P. youngii sp. nov. Brazilian and Mexican Mimosa-associated rhizobia.</title>
        <authorList>
            <person name="Mavima L."/>
            <person name="Beukes C.W."/>
            <person name="Palmer M."/>
            <person name="De Meyer S.E."/>
            <person name="James E.K."/>
            <person name="Maluk M."/>
            <person name="Avontuur J.R."/>
            <person name="Chan W.Y."/>
            <person name="Venter S.N."/>
            <person name="Steenkamp E.T."/>
        </authorList>
    </citation>
    <scope>NUCLEOTIDE SEQUENCE [LARGE SCALE GENOMIC DNA]</scope>
    <source>
        <strain evidence="1 2">JPY454</strain>
    </source>
</reference>
<protein>
    <submittedName>
        <fullName evidence="1">Phage Gp37/Gp68 family protein</fullName>
    </submittedName>
</protein>
<evidence type="ECO:0000313" key="1">
    <source>
        <dbReference type="EMBL" id="NVI06386.1"/>
    </source>
</evidence>
<keyword evidence="2" id="KW-1185">Reference proteome</keyword>
<organism evidence="1 2">
    <name type="scientific">Paraburkholderia youngii</name>
    <dbReference type="NCBI Taxonomy" id="2782701"/>
    <lineage>
        <taxon>Bacteria</taxon>
        <taxon>Pseudomonadati</taxon>
        <taxon>Pseudomonadota</taxon>
        <taxon>Betaproteobacteria</taxon>
        <taxon>Burkholderiales</taxon>
        <taxon>Burkholderiaceae</taxon>
        <taxon>Paraburkholderia</taxon>
    </lineage>
</organism>
<dbReference type="Pfam" id="PF07505">
    <property type="entry name" value="DUF5131"/>
    <property type="match status" value="1"/>
</dbReference>
<dbReference type="Proteomes" id="UP000821598">
    <property type="component" value="Unassembled WGS sequence"/>
</dbReference>
<comment type="caution">
    <text evidence="1">The sequence shown here is derived from an EMBL/GenBank/DDBJ whole genome shotgun (WGS) entry which is preliminary data.</text>
</comment>
<accession>A0ABX2NPJ5</accession>
<evidence type="ECO:0000313" key="2">
    <source>
        <dbReference type="Proteomes" id="UP000821598"/>
    </source>
</evidence>